<sequence length="304" mass="34876">MMMSSKDQTVSVYHGAEVNDIGTFFLILKGIERESIREYTNQYEAYAQTVESHCPKNYKKAKKKALEMEDYNRDKALNEHKASNIPEKTPPLKEKLNQSDIENMIQNVVAKTGHIMKNSLNQNKSESQTDKGITFNNADCTLGFKGTKYWCTISSPMRSASFVVSTVPRSWIDEIPASDYDDSMDSNDESNYKEDVDDIIVAKNKDNVVQRQVKPVDYECLCDLAFGGWINYWHINDERENGSIEGKNAFVVLRLTIKNNNLINLGPMVRDEPIRTIRRVMNKEQTDEGEYISSEDYLSDFLED</sequence>
<name>A0A9N9D7R6_9GLOM</name>
<keyword evidence="2" id="KW-1185">Reference proteome</keyword>
<accession>A0A9N9D7R6</accession>
<dbReference type="EMBL" id="CAJVQA010005946">
    <property type="protein sequence ID" value="CAG8631005.1"/>
    <property type="molecule type" value="Genomic_DNA"/>
</dbReference>
<reference evidence="1" key="1">
    <citation type="submission" date="2021-06" db="EMBL/GenBank/DDBJ databases">
        <authorList>
            <person name="Kallberg Y."/>
            <person name="Tangrot J."/>
            <person name="Rosling A."/>
        </authorList>
    </citation>
    <scope>NUCLEOTIDE SEQUENCE</scope>
    <source>
        <strain evidence="1">FL966</strain>
    </source>
</reference>
<protein>
    <submittedName>
        <fullName evidence="1">10431_t:CDS:1</fullName>
    </submittedName>
</protein>
<proteinExistence type="predicted"/>
<evidence type="ECO:0000313" key="2">
    <source>
        <dbReference type="Proteomes" id="UP000789759"/>
    </source>
</evidence>
<dbReference type="OrthoDB" id="10581477at2759"/>
<dbReference type="Proteomes" id="UP000789759">
    <property type="component" value="Unassembled WGS sequence"/>
</dbReference>
<comment type="caution">
    <text evidence="1">The sequence shown here is derived from an EMBL/GenBank/DDBJ whole genome shotgun (WGS) entry which is preliminary data.</text>
</comment>
<gene>
    <name evidence="1" type="ORF">CPELLU_LOCUS8385</name>
</gene>
<evidence type="ECO:0000313" key="1">
    <source>
        <dbReference type="EMBL" id="CAG8631005.1"/>
    </source>
</evidence>
<organism evidence="1 2">
    <name type="scientific">Cetraspora pellucida</name>
    <dbReference type="NCBI Taxonomy" id="1433469"/>
    <lineage>
        <taxon>Eukaryota</taxon>
        <taxon>Fungi</taxon>
        <taxon>Fungi incertae sedis</taxon>
        <taxon>Mucoromycota</taxon>
        <taxon>Glomeromycotina</taxon>
        <taxon>Glomeromycetes</taxon>
        <taxon>Diversisporales</taxon>
        <taxon>Gigasporaceae</taxon>
        <taxon>Cetraspora</taxon>
    </lineage>
</organism>
<dbReference type="AlphaFoldDB" id="A0A9N9D7R6"/>